<reference evidence="1 2" key="1">
    <citation type="submission" date="2019-10" db="EMBL/GenBank/DDBJ databases">
        <title>Draft genome sequences of Lactobacillus strains.</title>
        <authorList>
            <person name="Cho G.-S."/>
            <person name="Fagbemigun O."/>
            <person name="Brinks E."/>
            <person name="Franz C.M.A.P."/>
        </authorList>
    </citation>
    <scope>NUCLEOTIDE SEQUENCE [LARGE SCALE GENOMIC DNA]</scope>
    <source>
        <strain evidence="1 2">313</strain>
    </source>
</reference>
<dbReference type="Proteomes" id="UP000430466">
    <property type="component" value="Unassembled WGS sequence"/>
</dbReference>
<accession>A0A6A7K1K3</accession>
<organism evidence="1 2">
    <name type="scientific">Lactobacillus helveticus</name>
    <name type="common">Lactobacillus suntoryeus</name>
    <dbReference type="NCBI Taxonomy" id="1587"/>
    <lineage>
        <taxon>Bacteria</taxon>
        <taxon>Bacillati</taxon>
        <taxon>Bacillota</taxon>
        <taxon>Bacilli</taxon>
        <taxon>Lactobacillales</taxon>
        <taxon>Lactobacillaceae</taxon>
        <taxon>Lactobacillus</taxon>
    </lineage>
</organism>
<gene>
    <name evidence="1" type="ORF">GDZ32_03725</name>
</gene>
<evidence type="ECO:0000313" key="1">
    <source>
        <dbReference type="EMBL" id="MPW14134.1"/>
    </source>
</evidence>
<dbReference type="EMBL" id="WHOE01000023">
    <property type="protein sequence ID" value="MPW14134.1"/>
    <property type="molecule type" value="Genomic_DNA"/>
</dbReference>
<dbReference type="AlphaFoldDB" id="A0A6A7K1K3"/>
<protein>
    <submittedName>
        <fullName evidence="1">Uncharacterized protein</fullName>
    </submittedName>
</protein>
<proteinExistence type="predicted"/>
<sequence length="67" mass="7591">MIIIELNENVECFRKNEMTEKNQDKKKLQSAFASLNDDNNLSAGVCGPDGCEIDWSKAKKNVKDDQK</sequence>
<comment type="caution">
    <text evidence="1">The sequence shown here is derived from an EMBL/GenBank/DDBJ whole genome shotgun (WGS) entry which is preliminary data.</text>
</comment>
<name>A0A6A7K1K3_LACHE</name>
<evidence type="ECO:0000313" key="2">
    <source>
        <dbReference type="Proteomes" id="UP000430466"/>
    </source>
</evidence>